<comment type="caution">
    <text evidence="3">The sequence shown here is derived from an EMBL/GenBank/DDBJ whole genome shotgun (WGS) entry which is preliminary data.</text>
</comment>
<dbReference type="PROSITE" id="PS50020">
    <property type="entry name" value="WW_DOMAIN_2"/>
    <property type="match status" value="1"/>
</dbReference>
<evidence type="ECO:0000256" key="1">
    <source>
        <dbReference type="SAM" id="MobiDB-lite"/>
    </source>
</evidence>
<organism evidence="3 4">
    <name type="scientific">Salinomyces thailandicus</name>
    <dbReference type="NCBI Taxonomy" id="706561"/>
    <lineage>
        <taxon>Eukaryota</taxon>
        <taxon>Fungi</taxon>
        <taxon>Dikarya</taxon>
        <taxon>Ascomycota</taxon>
        <taxon>Pezizomycotina</taxon>
        <taxon>Dothideomycetes</taxon>
        <taxon>Dothideomycetidae</taxon>
        <taxon>Mycosphaerellales</taxon>
        <taxon>Teratosphaeriaceae</taxon>
        <taxon>Salinomyces</taxon>
    </lineage>
</organism>
<dbReference type="AlphaFoldDB" id="A0A4U0TJL4"/>
<dbReference type="EMBL" id="NAJL01000088">
    <property type="protein sequence ID" value="TKA22021.1"/>
    <property type="molecule type" value="Genomic_DNA"/>
</dbReference>
<proteinExistence type="predicted"/>
<feature type="region of interest" description="Disordered" evidence="1">
    <location>
        <begin position="389"/>
        <end position="431"/>
    </location>
</feature>
<protein>
    <recommendedName>
        <fullName evidence="2">WW domain-containing protein</fullName>
    </recommendedName>
</protein>
<name>A0A4U0TJL4_9PEZI</name>
<dbReference type="InterPro" id="IPR001202">
    <property type="entry name" value="WW_dom"/>
</dbReference>
<feature type="compositionally biased region" description="Polar residues" evidence="1">
    <location>
        <begin position="404"/>
        <end position="415"/>
    </location>
</feature>
<gene>
    <name evidence="3" type="ORF">B0A50_08536</name>
</gene>
<evidence type="ECO:0000313" key="4">
    <source>
        <dbReference type="Proteomes" id="UP000308549"/>
    </source>
</evidence>
<feature type="domain" description="WW" evidence="2">
    <location>
        <begin position="367"/>
        <end position="401"/>
    </location>
</feature>
<dbReference type="OrthoDB" id="2367685at2759"/>
<evidence type="ECO:0000313" key="3">
    <source>
        <dbReference type="EMBL" id="TKA22021.1"/>
    </source>
</evidence>
<accession>A0A4U0TJL4</accession>
<sequence>MEPQQRYEAIAGLREQIVANARVLLCPQNMNPTPEVIVTRNREGWYEAVLYDAVNGCVPGTLTTVIRDHGHEAIAGFRDHVTDMTYFVLGIWSASLPARYTIKPNLADTWRSTSETMTDETSATISGLREQIKANAVHLFPSLTAAHTARYTGTNTYLYIPPTSAFDIALVKITLPGTILVKVSPSKKRKEPELEPRTRGWQAYLTYSTPAGCKRAAQGGPRADVEGALRSLLEVTGRCLAEKTLQVFSGEGLGMWKAFGGGFVDEEAAKLGEKPLMRGYSVRQQGTELDYSHTVRTIHVAPANESAYQTTLNPSSLKHNQPQHSLLYHKLHQSIPIMDFFREIIPKHNTENERIAEPYAIPTSEPPQLPHPWRAQWDDREARYIYFNPQTGERSVEVPGHRPTGSSYGLSNDRTLPQEEPEEKHGSHGMLYGGLGAAAGLAGGAFLAHEAGEIQRDWDRDENRLEQSFVNAPENAAQWTGEKVGEAEDIQQGWDRDENRIEQSFSNAPEDAAEWTGEKVGEVEDIPQDVEQGLEGFGDRVEGGWDGLVGDVEGAPEAVAGWVGGEVEGVERFGDRVDGAYDEGRAEGRDDGGW</sequence>
<dbReference type="Proteomes" id="UP000308549">
    <property type="component" value="Unassembled WGS sequence"/>
</dbReference>
<reference evidence="3 4" key="1">
    <citation type="submission" date="2017-03" db="EMBL/GenBank/DDBJ databases">
        <title>Genomes of endolithic fungi from Antarctica.</title>
        <authorList>
            <person name="Coleine C."/>
            <person name="Masonjones S."/>
            <person name="Stajich J.E."/>
        </authorList>
    </citation>
    <scope>NUCLEOTIDE SEQUENCE [LARGE SCALE GENOMIC DNA]</scope>
    <source>
        <strain evidence="3 4">CCFEE 6315</strain>
    </source>
</reference>
<evidence type="ECO:0000259" key="2">
    <source>
        <dbReference type="PROSITE" id="PS50020"/>
    </source>
</evidence>
<keyword evidence="4" id="KW-1185">Reference proteome</keyword>